<feature type="repeat" description="WD" evidence="3">
    <location>
        <begin position="1125"/>
        <end position="1159"/>
    </location>
</feature>
<feature type="repeat" description="WD" evidence="3">
    <location>
        <begin position="655"/>
        <end position="696"/>
    </location>
</feature>
<evidence type="ECO:0000256" key="1">
    <source>
        <dbReference type="ARBA" id="ARBA00022574"/>
    </source>
</evidence>
<dbReference type="InterPro" id="IPR001680">
    <property type="entry name" value="WD40_rpt"/>
</dbReference>
<dbReference type="Pfam" id="PF00400">
    <property type="entry name" value="WD40"/>
    <property type="match status" value="10"/>
</dbReference>
<feature type="domain" description="HTH cro/C1-type" evidence="4">
    <location>
        <begin position="22"/>
        <end position="76"/>
    </location>
</feature>
<dbReference type="AlphaFoldDB" id="A0A8J3N5G2"/>
<dbReference type="PROSITE" id="PS50082">
    <property type="entry name" value="WD_REPEATS_2"/>
    <property type="match status" value="14"/>
</dbReference>
<dbReference type="Proteomes" id="UP000597444">
    <property type="component" value="Unassembled WGS sequence"/>
</dbReference>
<dbReference type="GO" id="GO:0043531">
    <property type="term" value="F:ADP binding"/>
    <property type="evidence" value="ECO:0007669"/>
    <property type="project" value="InterPro"/>
</dbReference>
<gene>
    <name evidence="5" type="ORF">KSF_064030</name>
</gene>
<feature type="repeat" description="WD" evidence="3">
    <location>
        <begin position="958"/>
        <end position="992"/>
    </location>
</feature>
<dbReference type="Pfam" id="PF25173">
    <property type="entry name" value="Beta-prop_WDR3_1st"/>
    <property type="match status" value="1"/>
</dbReference>
<dbReference type="Pfam" id="PF13560">
    <property type="entry name" value="HTH_31"/>
    <property type="match status" value="1"/>
</dbReference>
<evidence type="ECO:0000313" key="5">
    <source>
        <dbReference type="EMBL" id="GHO96355.1"/>
    </source>
</evidence>
<dbReference type="SUPFAM" id="SSF52540">
    <property type="entry name" value="P-loop containing nucleoside triphosphate hydrolases"/>
    <property type="match status" value="1"/>
</dbReference>
<dbReference type="SUPFAM" id="SSF47413">
    <property type="entry name" value="lambda repressor-like DNA-binding domains"/>
    <property type="match status" value="1"/>
</dbReference>
<feature type="repeat" description="WD" evidence="3">
    <location>
        <begin position="739"/>
        <end position="780"/>
    </location>
</feature>
<dbReference type="InterPro" id="IPR002182">
    <property type="entry name" value="NB-ARC"/>
</dbReference>
<dbReference type="PRINTS" id="PR00320">
    <property type="entry name" value="GPROTEINBRPT"/>
</dbReference>
<proteinExistence type="predicted"/>
<dbReference type="InterPro" id="IPR001387">
    <property type="entry name" value="Cro/C1-type_HTH"/>
</dbReference>
<sequence length="1209" mass="135499">MGRKDKSVRVGEGETLRIGQRMRLARQNKKLSLTTLAKQLNYSKSYLSTVENGKGVPPLELVDKYERVLQLRPGILTTGNGIGEPLPEDAHTAVPTLSKEVQILPGDRKGTKEDRGEAPGITSVRGRKQELATLKTWIIDDRCKIVVIYGLGGIGKTTLASLARERFKTEFEYVYWRSLQNAPPAEYILRNAINFLSDHQQEAIPEYLNEQVVKFIQYLQRYRCLIIFDNVESVLKDDERPTHTQINYEAYHALVEYLGTAEHQSCIIFTSRERPREIIPLEGKEQLVKSMQLRGLNLEEAREILESEKAIRGSDEIWEKFIRFYDGNLLALKLVSESIYQLFEGDIETFLKEEKGIVGDVDELLQKQFAQLAQLEQAIMYWLAIEREPTSRRSLLNDIIDVEPKKIYEALSSLLRRSMVEKHEKTGHFFLQPVIAEYMTNKFLEQIYDEINKEQIELLASHALIKAQTDDYIRMNQIHFVLEPLAKRLQNTLGKEQYKKIEHILTLQRTMGSQAHNYVAGNMLNLLIYLRADLSKYDFSSLNIRQAYLQGTALHDVTFAHARFERSIFNDNFGSIFVIAVNADGKQLAAGTTDGEIRLWDLASATPIATLSGHTDWVRSVAFHPDATRHLLVSGGEDQTVRLWDLRTQTCLKVLQGHESRIYSVAFSPDGKIIASGSYDTTIRLWDVETGDCLKVLRGHKSRIYSVAFSPDGKIIASGSYDTTIRLWDVETGGYLKALRGHKDGIRAIAFHPDGSMLASGSEDRTVRLWDSHTGRCRSTLQLHDDRVWTVAFDSSGNVLASGSDDQTLRLWSTATGECLNILEGTGSRVYSVAFSPADTTTLVSGSDRQIIQIWDTKTGVCLKTLRGYGCRIYALAFSPLENTLVSGSEDQSICFWNVGAGKQQNILSGHTHWIWSVAFSADGLRLASGSEDWTIRLWDGTERTYLGMLKGEKSYRVYCVAFHPDGNFLASGSTDQAVKLWDLSHQQCVRMFSGHTNRVRSVAFHPGGHLLASGSDDQTIKLWNAESGKCLATLSGHADKVRSVAFHPGGHLLASGSDDQTIKLWSLTSKICQKTLTGHTSRITSIAFNPQNNILASGSEDGTVRLWDSVTGECFVVFPCGAAVYSVAFNYDGTLLASGSTNGLIDIWEVDRKTHIQKLKSEGPYERMDITGVEGITVSQRATLKALGAVEKQEGESKQQREYDLSGR</sequence>
<dbReference type="InterPro" id="IPR011047">
    <property type="entry name" value="Quinoprotein_ADH-like_sf"/>
</dbReference>
<dbReference type="Gene3D" id="2.130.10.10">
    <property type="entry name" value="YVTN repeat-like/Quinoprotein amine dehydrogenase"/>
    <property type="match status" value="6"/>
</dbReference>
<dbReference type="Gene3D" id="1.10.260.40">
    <property type="entry name" value="lambda repressor-like DNA-binding domains"/>
    <property type="match status" value="1"/>
</dbReference>
<reference evidence="5" key="1">
    <citation type="submission" date="2020-10" db="EMBL/GenBank/DDBJ databases">
        <title>Taxonomic study of unclassified bacteria belonging to the class Ktedonobacteria.</title>
        <authorList>
            <person name="Yabe S."/>
            <person name="Wang C.M."/>
            <person name="Zheng Y."/>
            <person name="Sakai Y."/>
            <person name="Cavaletti L."/>
            <person name="Monciardini P."/>
            <person name="Donadio S."/>
        </authorList>
    </citation>
    <scope>NUCLEOTIDE SEQUENCE</scope>
    <source>
        <strain evidence="5">ID150040</strain>
    </source>
</reference>
<dbReference type="PANTHER" id="PTHR22847:SF637">
    <property type="entry name" value="WD REPEAT DOMAIN 5B"/>
    <property type="match status" value="1"/>
</dbReference>
<dbReference type="PROSITE" id="PS00678">
    <property type="entry name" value="WD_REPEATS_1"/>
    <property type="match status" value="7"/>
</dbReference>
<dbReference type="InterPro" id="IPR010982">
    <property type="entry name" value="Lambda_DNA-bd_dom_sf"/>
</dbReference>
<dbReference type="PANTHER" id="PTHR22847">
    <property type="entry name" value="WD40 REPEAT PROTEIN"/>
    <property type="match status" value="1"/>
</dbReference>
<dbReference type="SMART" id="SM00320">
    <property type="entry name" value="WD40"/>
    <property type="match status" value="14"/>
</dbReference>
<evidence type="ECO:0000259" key="4">
    <source>
        <dbReference type="PROSITE" id="PS50943"/>
    </source>
</evidence>
<protein>
    <recommendedName>
        <fullName evidence="4">HTH cro/C1-type domain-containing protein</fullName>
    </recommendedName>
</protein>
<comment type="caution">
    <text evidence="5">The sequence shown here is derived from an EMBL/GenBank/DDBJ whole genome shotgun (WGS) entry which is preliminary data.</text>
</comment>
<accession>A0A8J3N5G2</accession>
<dbReference type="CDD" id="cd00093">
    <property type="entry name" value="HTH_XRE"/>
    <property type="match status" value="1"/>
</dbReference>
<dbReference type="CDD" id="cd00200">
    <property type="entry name" value="WD40"/>
    <property type="match status" value="2"/>
</dbReference>
<dbReference type="SMART" id="SM00530">
    <property type="entry name" value="HTH_XRE"/>
    <property type="match status" value="1"/>
</dbReference>
<dbReference type="Pfam" id="PF00931">
    <property type="entry name" value="NB-ARC"/>
    <property type="match status" value="1"/>
</dbReference>
<organism evidence="5 6">
    <name type="scientific">Reticulibacter mediterranei</name>
    <dbReference type="NCBI Taxonomy" id="2778369"/>
    <lineage>
        <taxon>Bacteria</taxon>
        <taxon>Bacillati</taxon>
        <taxon>Chloroflexota</taxon>
        <taxon>Ktedonobacteria</taxon>
        <taxon>Ktedonobacterales</taxon>
        <taxon>Reticulibacteraceae</taxon>
        <taxon>Reticulibacter</taxon>
    </lineage>
</organism>
<dbReference type="InterPro" id="IPR036322">
    <property type="entry name" value="WD40_repeat_dom_sf"/>
</dbReference>
<dbReference type="CDD" id="cd00009">
    <property type="entry name" value="AAA"/>
    <property type="match status" value="1"/>
</dbReference>
<dbReference type="Gene3D" id="3.40.50.300">
    <property type="entry name" value="P-loop containing nucleotide triphosphate hydrolases"/>
    <property type="match status" value="1"/>
</dbReference>
<evidence type="ECO:0000256" key="2">
    <source>
        <dbReference type="ARBA" id="ARBA00022737"/>
    </source>
</evidence>
<evidence type="ECO:0000256" key="3">
    <source>
        <dbReference type="PROSITE-ProRule" id="PRU00221"/>
    </source>
</evidence>
<dbReference type="InterPro" id="IPR027417">
    <property type="entry name" value="P-loop_NTPase"/>
</dbReference>
<feature type="repeat" description="WD" evidence="3">
    <location>
        <begin position="823"/>
        <end position="865"/>
    </location>
</feature>
<dbReference type="RefSeq" id="WP_220206989.1">
    <property type="nucleotide sequence ID" value="NZ_BNJK01000001.1"/>
</dbReference>
<evidence type="ECO:0000313" key="6">
    <source>
        <dbReference type="Proteomes" id="UP000597444"/>
    </source>
</evidence>
<dbReference type="SUPFAM" id="SSF50998">
    <property type="entry name" value="Quinoprotein alcohol dehydrogenase-like"/>
    <property type="match status" value="1"/>
</dbReference>
<dbReference type="InterPro" id="IPR020472">
    <property type="entry name" value="WD40_PAC1"/>
</dbReference>
<feature type="repeat" description="WD" evidence="3">
    <location>
        <begin position="697"/>
        <end position="738"/>
    </location>
</feature>
<dbReference type="PROSITE" id="PS50294">
    <property type="entry name" value="WD_REPEATS_REGION"/>
    <property type="match status" value="13"/>
</dbReference>
<dbReference type="InterPro" id="IPR015943">
    <property type="entry name" value="WD40/YVTN_repeat-like_dom_sf"/>
</dbReference>
<feature type="repeat" description="WD" evidence="3">
    <location>
        <begin position="866"/>
        <end position="907"/>
    </location>
</feature>
<feature type="repeat" description="WD" evidence="3">
    <location>
        <begin position="1035"/>
        <end position="1076"/>
    </location>
</feature>
<dbReference type="GO" id="GO:0003677">
    <property type="term" value="F:DNA binding"/>
    <property type="evidence" value="ECO:0007669"/>
    <property type="project" value="InterPro"/>
</dbReference>
<dbReference type="PRINTS" id="PR00364">
    <property type="entry name" value="DISEASERSIST"/>
</dbReference>
<feature type="repeat" description="WD" evidence="3">
    <location>
        <begin position="611"/>
        <end position="654"/>
    </location>
</feature>
<feature type="repeat" description="WD" evidence="3">
    <location>
        <begin position="569"/>
        <end position="610"/>
    </location>
</feature>
<name>A0A8J3N5G2_9CHLR</name>
<dbReference type="InterPro" id="IPR019775">
    <property type="entry name" value="WD40_repeat_CS"/>
</dbReference>
<feature type="repeat" description="WD" evidence="3">
    <location>
        <begin position="781"/>
        <end position="822"/>
    </location>
</feature>
<keyword evidence="2" id="KW-0677">Repeat</keyword>
<feature type="repeat" description="WD" evidence="3">
    <location>
        <begin position="908"/>
        <end position="940"/>
    </location>
</feature>
<keyword evidence="6" id="KW-1185">Reference proteome</keyword>
<keyword evidence="1 3" id="KW-0853">WD repeat</keyword>
<dbReference type="SUPFAM" id="SSF50978">
    <property type="entry name" value="WD40 repeat-like"/>
    <property type="match status" value="2"/>
</dbReference>
<dbReference type="EMBL" id="BNJK01000001">
    <property type="protein sequence ID" value="GHO96355.1"/>
    <property type="molecule type" value="Genomic_DNA"/>
</dbReference>
<feature type="repeat" description="WD" evidence="3">
    <location>
        <begin position="1077"/>
        <end position="1118"/>
    </location>
</feature>
<feature type="repeat" description="WD" evidence="3">
    <location>
        <begin position="993"/>
        <end position="1034"/>
    </location>
</feature>
<dbReference type="PROSITE" id="PS50943">
    <property type="entry name" value="HTH_CROC1"/>
    <property type="match status" value="1"/>
</dbReference>